<organism evidence="1 2">
    <name type="scientific">Baudoinia panamericana (strain UAMH 10762)</name>
    <name type="common">Angels' share fungus</name>
    <name type="synonym">Baudoinia compniacensis (strain UAMH 10762)</name>
    <dbReference type="NCBI Taxonomy" id="717646"/>
    <lineage>
        <taxon>Eukaryota</taxon>
        <taxon>Fungi</taxon>
        <taxon>Dikarya</taxon>
        <taxon>Ascomycota</taxon>
        <taxon>Pezizomycotina</taxon>
        <taxon>Dothideomycetes</taxon>
        <taxon>Dothideomycetidae</taxon>
        <taxon>Mycosphaerellales</taxon>
        <taxon>Teratosphaeriaceae</taxon>
        <taxon>Baudoinia</taxon>
    </lineage>
</organism>
<dbReference type="Proteomes" id="UP000011761">
    <property type="component" value="Unassembled WGS sequence"/>
</dbReference>
<proteinExistence type="predicted"/>
<feature type="non-terminal residue" evidence="1">
    <location>
        <position position="90"/>
    </location>
</feature>
<protein>
    <submittedName>
        <fullName evidence="1">Uncharacterized protein</fullName>
    </submittedName>
</protein>
<dbReference type="RefSeq" id="XP_007679260.1">
    <property type="nucleotide sequence ID" value="XM_007681070.1"/>
</dbReference>
<accession>M2MAM8</accession>
<name>M2MAM8_BAUPA</name>
<evidence type="ECO:0000313" key="2">
    <source>
        <dbReference type="Proteomes" id="UP000011761"/>
    </source>
</evidence>
<gene>
    <name evidence="1" type="ORF">BAUCODRAFT_37193</name>
</gene>
<evidence type="ECO:0000313" key="1">
    <source>
        <dbReference type="EMBL" id="EMC93506.1"/>
    </source>
</evidence>
<dbReference type="HOGENOM" id="CLU_2446556_0_0_1"/>
<dbReference type="KEGG" id="bcom:BAUCODRAFT_37193"/>
<dbReference type="AlphaFoldDB" id="M2MAM8"/>
<dbReference type="EMBL" id="KB445560">
    <property type="protein sequence ID" value="EMC93506.1"/>
    <property type="molecule type" value="Genomic_DNA"/>
</dbReference>
<keyword evidence="2" id="KW-1185">Reference proteome</keyword>
<sequence length="90" mass="9783">MLVGVITYTPFSLSTSYDRNKHSTAHKGGAYDGSFAARFAVTMMSRVREACFLRPPLTVLTMTTAAKHNGLPPISRLLSRCMSRSDGNAS</sequence>
<dbReference type="GeneID" id="19113174"/>
<reference evidence="1 2" key="1">
    <citation type="journal article" date="2012" name="PLoS Pathog.">
        <title>Diverse lifestyles and strategies of plant pathogenesis encoded in the genomes of eighteen Dothideomycetes fungi.</title>
        <authorList>
            <person name="Ohm R.A."/>
            <person name="Feau N."/>
            <person name="Henrissat B."/>
            <person name="Schoch C.L."/>
            <person name="Horwitz B.A."/>
            <person name="Barry K.W."/>
            <person name="Condon B.J."/>
            <person name="Copeland A.C."/>
            <person name="Dhillon B."/>
            <person name="Glaser F."/>
            <person name="Hesse C.N."/>
            <person name="Kosti I."/>
            <person name="LaButti K."/>
            <person name="Lindquist E.A."/>
            <person name="Lucas S."/>
            <person name="Salamov A.A."/>
            <person name="Bradshaw R.E."/>
            <person name="Ciuffetti L."/>
            <person name="Hamelin R.C."/>
            <person name="Kema G.H.J."/>
            <person name="Lawrence C."/>
            <person name="Scott J.A."/>
            <person name="Spatafora J.W."/>
            <person name="Turgeon B.G."/>
            <person name="de Wit P.J.G.M."/>
            <person name="Zhong S."/>
            <person name="Goodwin S.B."/>
            <person name="Grigoriev I.V."/>
        </authorList>
    </citation>
    <scope>NUCLEOTIDE SEQUENCE [LARGE SCALE GENOMIC DNA]</scope>
    <source>
        <strain evidence="1 2">UAMH 10762</strain>
    </source>
</reference>